<gene>
    <name evidence="4" type="ORF">OCTVUL_1B030079</name>
</gene>
<dbReference type="PANTHER" id="PTHR23065">
    <property type="entry name" value="PROLINE-SERINE-THREONINE PHOSPHATASE INTERACTING PROTEIN 1"/>
    <property type="match status" value="1"/>
</dbReference>
<dbReference type="GO" id="GO:0030041">
    <property type="term" value="P:actin filament polymerization"/>
    <property type="evidence" value="ECO:0007669"/>
    <property type="project" value="TreeGrafter"/>
</dbReference>
<dbReference type="GO" id="GO:0005884">
    <property type="term" value="C:actin filament"/>
    <property type="evidence" value="ECO:0007669"/>
    <property type="project" value="TreeGrafter"/>
</dbReference>
<dbReference type="GO" id="GO:0005737">
    <property type="term" value="C:cytoplasm"/>
    <property type="evidence" value="ECO:0007669"/>
    <property type="project" value="TreeGrafter"/>
</dbReference>
<evidence type="ECO:0000256" key="1">
    <source>
        <dbReference type="PROSITE-ProRule" id="PRU01077"/>
    </source>
</evidence>
<accession>A0AA36BKF6</accession>
<proteinExistence type="predicted"/>
<dbReference type="PROSITE" id="PS51741">
    <property type="entry name" value="F_BAR"/>
    <property type="match status" value="1"/>
</dbReference>
<dbReference type="SUPFAM" id="SSF103657">
    <property type="entry name" value="BAR/IMD domain-like"/>
    <property type="match status" value="1"/>
</dbReference>
<sequence length="354" mass="41428">MAYSFVDSFWVNNIEEYISTTGFDIVWKRMKGSQKLGKDIEEYISTTGFDIVWKRMKGSQKLGKDVEEYLKSLAKIENEYSKSLNRLNKGSEIGEDLGVMGQSWIKLKYEFDQVASTHEELSSVLSSQVEKIKTMNEVQDEKKRKCKESVRKCHSHNSTLYNRTLNAEKVYKQKFLENIQCKKQYESTKSFAVSTKDTEKLFNKHIKAVQGKENADALYKNLVDQLEESHKAFEWEIHQALIEFQKLEEERIDMQRNLLWVVLNARSQVSVEEDKCYENVRKTLEQCDIQRDIIDFISNHQTGSTRPAYLKYHNLDETRKEIQVSHAQESLSDGDYCSIQFPNSKKFNLDLDDP</sequence>
<dbReference type="SMART" id="SM00055">
    <property type="entry name" value="FCH"/>
    <property type="match status" value="1"/>
</dbReference>
<keyword evidence="5" id="KW-1185">Reference proteome</keyword>
<dbReference type="InterPro" id="IPR031160">
    <property type="entry name" value="F_BAR_dom"/>
</dbReference>
<dbReference type="Proteomes" id="UP001162480">
    <property type="component" value="Chromosome 18"/>
</dbReference>
<evidence type="ECO:0000313" key="5">
    <source>
        <dbReference type="Proteomes" id="UP001162480"/>
    </source>
</evidence>
<organism evidence="4 5">
    <name type="scientific">Octopus vulgaris</name>
    <name type="common">Common octopus</name>
    <dbReference type="NCBI Taxonomy" id="6645"/>
    <lineage>
        <taxon>Eukaryota</taxon>
        <taxon>Metazoa</taxon>
        <taxon>Spiralia</taxon>
        <taxon>Lophotrochozoa</taxon>
        <taxon>Mollusca</taxon>
        <taxon>Cephalopoda</taxon>
        <taxon>Coleoidea</taxon>
        <taxon>Octopodiformes</taxon>
        <taxon>Octopoda</taxon>
        <taxon>Incirrata</taxon>
        <taxon>Octopodidae</taxon>
        <taxon>Octopus</taxon>
    </lineage>
</organism>
<dbReference type="InterPro" id="IPR001060">
    <property type="entry name" value="FCH_dom"/>
</dbReference>
<dbReference type="AlphaFoldDB" id="A0AA36BKF6"/>
<evidence type="ECO:0000256" key="2">
    <source>
        <dbReference type="SAM" id="Coils"/>
    </source>
</evidence>
<feature type="coiled-coil region" evidence="2">
    <location>
        <begin position="230"/>
        <end position="257"/>
    </location>
</feature>
<dbReference type="EMBL" id="OX597831">
    <property type="protein sequence ID" value="CAI9736060.1"/>
    <property type="molecule type" value="Genomic_DNA"/>
</dbReference>
<feature type="domain" description="F-BAR" evidence="3">
    <location>
        <begin position="36"/>
        <end position="292"/>
    </location>
</feature>
<protein>
    <recommendedName>
        <fullName evidence="3">F-BAR domain-containing protein</fullName>
    </recommendedName>
</protein>
<keyword evidence="1 2" id="KW-0175">Coiled coil</keyword>
<evidence type="ECO:0000259" key="3">
    <source>
        <dbReference type="PROSITE" id="PS51741"/>
    </source>
</evidence>
<dbReference type="GO" id="GO:0005886">
    <property type="term" value="C:plasma membrane"/>
    <property type="evidence" value="ECO:0007669"/>
    <property type="project" value="TreeGrafter"/>
</dbReference>
<dbReference type="Gene3D" id="1.20.1270.60">
    <property type="entry name" value="Arfaptin homology (AH) domain/BAR domain"/>
    <property type="match status" value="1"/>
</dbReference>
<dbReference type="Pfam" id="PF00611">
    <property type="entry name" value="FCH"/>
    <property type="match status" value="1"/>
</dbReference>
<dbReference type="GO" id="GO:0051015">
    <property type="term" value="F:actin filament binding"/>
    <property type="evidence" value="ECO:0007669"/>
    <property type="project" value="TreeGrafter"/>
</dbReference>
<dbReference type="InterPro" id="IPR027267">
    <property type="entry name" value="AH/BAR_dom_sf"/>
</dbReference>
<feature type="coiled-coil region" evidence="2">
    <location>
        <begin position="59"/>
        <end position="86"/>
    </location>
</feature>
<name>A0AA36BKF6_OCTVU</name>
<dbReference type="PANTHER" id="PTHR23065:SF61">
    <property type="entry name" value="PROLINE-SERINE-THREONINE PHOSPHATASE-INTERACTING PROTEIN 2-LIKE"/>
    <property type="match status" value="1"/>
</dbReference>
<evidence type="ECO:0000313" key="4">
    <source>
        <dbReference type="EMBL" id="CAI9736060.1"/>
    </source>
</evidence>
<reference evidence="4" key="1">
    <citation type="submission" date="2023-08" db="EMBL/GenBank/DDBJ databases">
        <authorList>
            <person name="Alioto T."/>
            <person name="Alioto T."/>
            <person name="Gomez Garrido J."/>
        </authorList>
    </citation>
    <scope>NUCLEOTIDE SEQUENCE</scope>
</reference>